<feature type="compositionally biased region" description="Polar residues" evidence="1">
    <location>
        <begin position="146"/>
        <end position="162"/>
    </location>
</feature>
<feature type="compositionally biased region" description="Polar residues" evidence="1">
    <location>
        <begin position="238"/>
        <end position="257"/>
    </location>
</feature>
<feature type="region of interest" description="Disordered" evidence="1">
    <location>
        <begin position="146"/>
        <end position="219"/>
    </location>
</feature>
<dbReference type="EMBL" id="JAIZAY010000002">
    <property type="protein sequence ID" value="KAJ8046883.1"/>
    <property type="molecule type" value="Genomic_DNA"/>
</dbReference>
<name>A0A9Q1CLE5_HOLLE</name>
<accession>A0A9Q1CLE5</accession>
<protein>
    <submittedName>
        <fullName evidence="2">Uncharacterized protein</fullName>
    </submittedName>
</protein>
<feature type="compositionally biased region" description="Basic residues" evidence="1">
    <location>
        <begin position="175"/>
        <end position="185"/>
    </location>
</feature>
<sequence length="273" mass="30500">MTVWLTCFLVEKKVQRKHSRTVTISTPTSSSKTYTYEVSSVRKTLMEMFDMPMIKIHSSDDNNSTRPSSLSSDKSETNEQEENCKSDSEDFNCSADVFAPEPSGYSTSSSDDLKEPSSSKAILLDVPDHKLTAHDDFAHWIPMAKTQGQTDSKENSGSPQDSPSKKELANFSPKHSPKKGKQGGKKHNEYNSPNKPKKEIKLHPPILKSAMKSPHRKKHAAVRVAMEDEIVFTRPSRSNNNYIEMNSNAKTAGNTEKISPRESPNLPQICTKL</sequence>
<feature type="region of interest" description="Disordered" evidence="1">
    <location>
        <begin position="238"/>
        <end position="273"/>
    </location>
</feature>
<evidence type="ECO:0000313" key="2">
    <source>
        <dbReference type="EMBL" id="KAJ8046883.1"/>
    </source>
</evidence>
<evidence type="ECO:0000256" key="1">
    <source>
        <dbReference type="SAM" id="MobiDB-lite"/>
    </source>
</evidence>
<dbReference type="Proteomes" id="UP001152320">
    <property type="component" value="Chromosome 2"/>
</dbReference>
<dbReference type="OrthoDB" id="6346242at2759"/>
<feature type="compositionally biased region" description="Polar residues" evidence="1">
    <location>
        <begin position="61"/>
        <end position="72"/>
    </location>
</feature>
<feature type="region of interest" description="Disordered" evidence="1">
    <location>
        <begin position="56"/>
        <end position="116"/>
    </location>
</feature>
<feature type="compositionally biased region" description="Basic and acidic residues" evidence="1">
    <location>
        <begin position="73"/>
        <end position="88"/>
    </location>
</feature>
<proteinExistence type="predicted"/>
<gene>
    <name evidence="2" type="ORF">HOLleu_05713</name>
</gene>
<keyword evidence="3" id="KW-1185">Reference proteome</keyword>
<evidence type="ECO:0000313" key="3">
    <source>
        <dbReference type="Proteomes" id="UP001152320"/>
    </source>
</evidence>
<reference evidence="2" key="1">
    <citation type="submission" date="2021-10" db="EMBL/GenBank/DDBJ databases">
        <title>Tropical sea cucumber genome reveals ecological adaptation and Cuvierian tubules defense mechanism.</title>
        <authorList>
            <person name="Chen T."/>
        </authorList>
    </citation>
    <scope>NUCLEOTIDE SEQUENCE</scope>
    <source>
        <strain evidence="2">Nanhai2018</strain>
        <tissue evidence="2">Muscle</tissue>
    </source>
</reference>
<comment type="caution">
    <text evidence="2">The sequence shown here is derived from an EMBL/GenBank/DDBJ whole genome shotgun (WGS) entry which is preliminary data.</text>
</comment>
<organism evidence="2 3">
    <name type="scientific">Holothuria leucospilota</name>
    <name type="common">Black long sea cucumber</name>
    <name type="synonym">Mertensiothuria leucospilota</name>
    <dbReference type="NCBI Taxonomy" id="206669"/>
    <lineage>
        <taxon>Eukaryota</taxon>
        <taxon>Metazoa</taxon>
        <taxon>Echinodermata</taxon>
        <taxon>Eleutherozoa</taxon>
        <taxon>Echinozoa</taxon>
        <taxon>Holothuroidea</taxon>
        <taxon>Aspidochirotacea</taxon>
        <taxon>Aspidochirotida</taxon>
        <taxon>Holothuriidae</taxon>
        <taxon>Holothuria</taxon>
    </lineage>
</organism>
<dbReference type="AlphaFoldDB" id="A0A9Q1CLE5"/>